<gene>
    <name evidence="2" type="ORF">GCM10011517_28460</name>
</gene>
<dbReference type="EMBL" id="BMKN01000002">
    <property type="protein sequence ID" value="GGE59059.1"/>
    <property type="molecule type" value="Genomic_DNA"/>
</dbReference>
<dbReference type="RefSeq" id="WP_095594704.1">
    <property type="nucleotide sequence ID" value="NZ_BMKN01000002.1"/>
</dbReference>
<comment type="caution">
    <text evidence="2">The sequence shown here is derived from an EMBL/GenBank/DDBJ whole genome shotgun (WGS) entry which is preliminary data.</text>
</comment>
<dbReference type="Pfam" id="PF11329">
    <property type="entry name" value="DUF3131"/>
    <property type="match status" value="1"/>
</dbReference>
<reference evidence="2" key="2">
    <citation type="submission" date="2020-09" db="EMBL/GenBank/DDBJ databases">
        <authorList>
            <person name="Sun Q."/>
            <person name="Zhou Y."/>
        </authorList>
    </citation>
    <scope>NUCLEOTIDE SEQUENCE</scope>
    <source>
        <strain evidence="2">CGMCC 1.16012</strain>
    </source>
</reference>
<dbReference type="AlphaFoldDB" id="A0A917ENA2"/>
<evidence type="ECO:0000259" key="1">
    <source>
        <dbReference type="Pfam" id="PF11329"/>
    </source>
</evidence>
<evidence type="ECO:0000313" key="2">
    <source>
        <dbReference type="EMBL" id="GGE59059.1"/>
    </source>
</evidence>
<name>A0A917ENA2_9RHOB</name>
<keyword evidence="3" id="KW-1185">Reference proteome</keyword>
<protein>
    <recommendedName>
        <fullName evidence="1">DUF3131 domain-containing protein</fullName>
    </recommendedName>
</protein>
<evidence type="ECO:0000313" key="3">
    <source>
        <dbReference type="Proteomes" id="UP000606730"/>
    </source>
</evidence>
<dbReference type="Proteomes" id="UP000606730">
    <property type="component" value="Unassembled WGS sequence"/>
</dbReference>
<dbReference type="InterPro" id="IPR021478">
    <property type="entry name" value="DUF3131"/>
</dbReference>
<accession>A0A917ENA2</accession>
<feature type="domain" description="DUF3131" evidence="1">
    <location>
        <begin position="454"/>
        <end position="811"/>
    </location>
</feature>
<reference evidence="2" key="1">
    <citation type="journal article" date="2014" name="Int. J. Syst. Evol. Microbiol.">
        <title>Complete genome sequence of Corynebacterium casei LMG S-19264T (=DSM 44701T), isolated from a smear-ripened cheese.</title>
        <authorList>
            <consortium name="US DOE Joint Genome Institute (JGI-PGF)"/>
            <person name="Walter F."/>
            <person name="Albersmeier A."/>
            <person name="Kalinowski J."/>
            <person name="Ruckert C."/>
        </authorList>
    </citation>
    <scope>NUCLEOTIDE SEQUENCE</scope>
    <source>
        <strain evidence="2">CGMCC 1.16012</strain>
    </source>
</reference>
<proteinExistence type="predicted"/>
<organism evidence="2 3">
    <name type="scientific">Actibacterium pelagium</name>
    <dbReference type="NCBI Taxonomy" id="2029103"/>
    <lineage>
        <taxon>Bacteria</taxon>
        <taxon>Pseudomonadati</taxon>
        <taxon>Pseudomonadota</taxon>
        <taxon>Alphaproteobacteria</taxon>
        <taxon>Rhodobacterales</taxon>
        <taxon>Roseobacteraceae</taxon>
        <taxon>Actibacterium</taxon>
    </lineage>
</organism>
<dbReference type="Gene3D" id="1.50.10.140">
    <property type="match status" value="1"/>
</dbReference>
<sequence>MISRRAVIQGVIGSTLALPAGRATAQQAQTWIVQIDVDHSALSAADMIEAVGAFTERHVPVLLALDPALSAEQVQAISELVSANKGLLECATVLTKDPGERRYFQTRAASELRRSLSERGWPTELPLRCCDVRNDPASVDPFAFRDAGFRILISLQDDEEQTAPVFNAQDGGLLDIRGGIRIRAEDAPSAIFARAHSSASVFRFSLFDLYTKSKQKEWATALSDAFWQGRAFVTLPSDYLLQHGRGITSRLGLILETPDAKNPTAPIKEIMNQFSARGWSLSLVDPGLAGRTNNDYWDCDPREQAEPSLSKFQCRSSAEDAISEIGDRVALLNPDTEGGWTGLRADGVFQITTEFWPQGGLTDVLRVDPFSDRSLVLRSDDIRTPIQRRKVLADLDAYSSLNRTGVLSVERLATELLTPPPALDRVWSHRERMALDPPRAQTLDSEARASLLDDARIAWNFILTHSDPRTGLCPGTVDLAPGGSRDDSITMWDVASQILGTLGAGSSGLIDQAEVTDRIEGILSNLPVTSLGGHKLPPSFFHASSLRAQELGFDSCDTGRFLNALSVAVDTGAISRDAAEECINQWDLSAAVQDGRLYNFGSGRFHDVTNSHCNAYVRRGYQRWGFEVERALPPIPDDPSTDDLMALVFAAGDIGAYGTEPMLLDILETGADPAIQYLAELLFDAQLSWFEDTGEFKCVSESPLNFAPWFIYNGLRVDRAAEDAWTLLTLAKDRTYQTEDFKRKAEVLSTKSAYLWEALFPHPYSTKLRELMQEKARIQEQGFSAGLFARDLSPMENYSDLNTNGIILSAVARMLE</sequence>